<evidence type="ECO:0000313" key="8">
    <source>
        <dbReference type="EMBL" id="NES11309.1"/>
    </source>
</evidence>
<evidence type="ECO:0000256" key="2">
    <source>
        <dbReference type="ARBA" id="ARBA00022475"/>
    </source>
</evidence>
<dbReference type="PANTHER" id="PTHR33406:SF13">
    <property type="entry name" value="MEMBRANE PROTEIN YDFJ"/>
    <property type="match status" value="1"/>
</dbReference>
<dbReference type="Pfam" id="PF03176">
    <property type="entry name" value="MMPL"/>
    <property type="match status" value="1"/>
</dbReference>
<keyword evidence="5 6" id="KW-0472">Membrane</keyword>
<dbReference type="PROSITE" id="PS50156">
    <property type="entry name" value="SSD"/>
    <property type="match status" value="1"/>
</dbReference>
<protein>
    <submittedName>
        <fullName evidence="8">MMPL family transporter</fullName>
    </submittedName>
</protein>
<dbReference type="GO" id="GO:0005886">
    <property type="term" value="C:plasma membrane"/>
    <property type="evidence" value="ECO:0007669"/>
    <property type="project" value="UniProtKB-SubCell"/>
</dbReference>
<sequence>MHAYANWITNHPWRVLAVSLIIALALSTGLAQLTVRSDSRMLFAQKETDRLALEPFERTYGRDDTLIFVIGARTGDLFTVQRLQALNELTDAAWLLPGVTRIDSPTHFQRAQALDDGMQIAPLFRAGDSLSALHARRLKHEALLEPMLIGRLLSADGRTGRVTVNVHFPPGSVTSQAAAAMSASQALVTRFALRYPELEIGLSGSIALDHAVVEASTYDRTVLLPITVLVLLGIMVLVLRAAVVVLATLMSSALSALSAAGCAALFGIPLSSPSVAAAPIILIIACCYGLPVCMSVMRPRAKEQCNRDAVCEALITCGWPITLASLGTTAGCLALALSDLPPFAHLELIVAAGAILAGLLTLTVLPAALCVLPWRRHASPMPVERLSMAIAEWVMLWPWRVLAIVGLATTGLSALVFTSTLDKRYAGHFSQRHDVRQATERLNEALGGFYHLAFSLDANEPGGITRLDYLEQVDRFAQWLRRQPGVTHVQGLVDILKSVNRAMNGGGHAQYRLPDSRDDAVQFLALYEMSLPWGTDLKHQLTTDKQSSRLTVSLGDVSAVSMRALQAAAHQWAQEHAPLLAPSAHATGTSLLFAPIGNRNTQGAHKALLVGTVLVWLIIMLRTLDLSLTSTYWRLHRQQGLPPHRPCAKACARQGQGSLPWPSSCPADSHAWPFPAS</sequence>
<evidence type="ECO:0000259" key="7">
    <source>
        <dbReference type="PROSITE" id="PS50156"/>
    </source>
</evidence>
<dbReference type="EMBL" id="JAAHBT010000233">
    <property type="protein sequence ID" value="NES11309.1"/>
    <property type="molecule type" value="Genomic_DNA"/>
</dbReference>
<dbReference type="PANTHER" id="PTHR33406">
    <property type="entry name" value="MEMBRANE PROTEIN MJ1562-RELATED"/>
    <property type="match status" value="1"/>
</dbReference>
<evidence type="ECO:0000256" key="1">
    <source>
        <dbReference type="ARBA" id="ARBA00004651"/>
    </source>
</evidence>
<evidence type="ECO:0000313" key="9">
    <source>
        <dbReference type="Proteomes" id="UP000471751"/>
    </source>
</evidence>
<dbReference type="InterPro" id="IPR050545">
    <property type="entry name" value="Mycobact_MmpL"/>
</dbReference>
<proteinExistence type="predicted"/>
<reference evidence="8 9" key="1">
    <citation type="submission" date="2020-02" db="EMBL/GenBank/DDBJ databases">
        <title>Broccoli isolated Pseudomonas sp.</title>
        <authorList>
            <person name="Fujikawa T."/>
            <person name="Sawada H."/>
        </authorList>
    </citation>
    <scope>NUCLEOTIDE SEQUENCE [LARGE SCALE GENOMIC DNA]</scope>
    <source>
        <strain evidence="8 9">JCM 32154</strain>
    </source>
</reference>
<keyword evidence="2" id="KW-1003">Cell membrane</keyword>
<feature type="transmembrane region" description="Helical" evidence="6">
    <location>
        <begin position="276"/>
        <end position="297"/>
    </location>
</feature>
<accession>A0A6I5RU80</accession>
<feature type="transmembrane region" description="Helical" evidence="6">
    <location>
        <begin position="253"/>
        <end position="270"/>
    </location>
</feature>
<dbReference type="Proteomes" id="UP000471751">
    <property type="component" value="Unassembled WGS sequence"/>
</dbReference>
<dbReference type="AlphaFoldDB" id="A0A6I5RU80"/>
<dbReference type="Gene3D" id="1.20.1640.10">
    <property type="entry name" value="Multidrug efflux transporter AcrB transmembrane domain"/>
    <property type="match status" value="1"/>
</dbReference>
<evidence type="ECO:0000256" key="5">
    <source>
        <dbReference type="ARBA" id="ARBA00023136"/>
    </source>
</evidence>
<evidence type="ECO:0000256" key="3">
    <source>
        <dbReference type="ARBA" id="ARBA00022692"/>
    </source>
</evidence>
<dbReference type="SUPFAM" id="SSF82866">
    <property type="entry name" value="Multidrug efflux transporter AcrB transmembrane domain"/>
    <property type="match status" value="1"/>
</dbReference>
<dbReference type="InterPro" id="IPR004869">
    <property type="entry name" value="MMPL_dom"/>
</dbReference>
<organism evidence="8 9">
    <name type="scientific">Pseudomonas laurentiana</name>
    <dbReference type="NCBI Taxonomy" id="2364649"/>
    <lineage>
        <taxon>Bacteria</taxon>
        <taxon>Pseudomonadati</taxon>
        <taxon>Pseudomonadota</taxon>
        <taxon>Gammaproteobacteria</taxon>
        <taxon>Pseudomonadales</taxon>
        <taxon>Pseudomonadaceae</taxon>
        <taxon>Pseudomonas</taxon>
    </lineage>
</organism>
<comment type="subcellular location">
    <subcellularLocation>
        <location evidence="1">Cell membrane</location>
        <topology evidence="1">Multi-pass membrane protein</topology>
    </subcellularLocation>
</comment>
<feature type="transmembrane region" description="Helical" evidence="6">
    <location>
        <begin position="393"/>
        <end position="417"/>
    </location>
</feature>
<keyword evidence="4 6" id="KW-1133">Transmembrane helix</keyword>
<feature type="transmembrane region" description="Helical" evidence="6">
    <location>
        <begin position="309"/>
        <end position="336"/>
    </location>
</feature>
<comment type="caution">
    <text evidence="8">The sequence shown here is derived from an EMBL/GenBank/DDBJ whole genome shotgun (WGS) entry which is preliminary data.</text>
</comment>
<dbReference type="InterPro" id="IPR000731">
    <property type="entry name" value="SSD"/>
</dbReference>
<keyword evidence="9" id="KW-1185">Reference proteome</keyword>
<evidence type="ECO:0000256" key="6">
    <source>
        <dbReference type="SAM" id="Phobius"/>
    </source>
</evidence>
<gene>
    <name evidence="8" type="ORF">G3O07_18690</name>
</gene>
<feature type="domain" description="SSD" evidence="7">
    <location>
        <begin position="244"/>
        <end position="371"/>
    </location>
</feature>
<feature type="transmembrane region" description="Helical" evidence="6">
    <location>
        <begin position="348"/>
        <end position="372"/>
    </location>
</feature>
<name>A0A6I5RU80_9PSED</name>
<feature type="transmembrane region" description="Helical" evidence="6">
    <location>
        <begin position="222"/>
        <end position="246"/>
    </location>
</feature>
<keyword evidence="3 6" id="KW-0812">Transmembrane</keyword>
<evidence type="ECO:0000256" key="4">
    <source>
        <dbReference type="ARBA" id="ARBA00022989"/>
    </source>
</evidence>